<dbReference type="EMBL" id="MLJW01008862">
    <property type="protein sequence ID" value="OIQ63602.1"/>
    <property type="molecule type" value="Genomic_DNA"/>
</dbReference>
<proteinExistence type="predicted"/>
<evidence type="ECO:0008006" key="2">
    <source>
        <dbReference type="Google" id="ProtNLM"/>
    </source>
</evidence>
<dbReference type="InterPro" id="IPR023869">
    <property type="entry name" value="tRNA_Adeno_NH3ase_assoc_put"/>
</dbReference>
<gene>
    <name evidence="1" type="ORF">GALL_548580</name>
</gene>
<reference evidence="1" key="1">
    <citation type="submission" date="2016-10" db="EMBL/GenBank/DDBJ databases">
        <title>Sequence of Gallionella enrichment culture.</title>
        <authorList>
            <person name="Poehlein A."/>
            <person name="Muehling M."/>
            <person name="Daniel R."/>
        </authorList>
    </citation>
    <scope>NUCLEOTIDE SEQUENCE</scope>
</reference>
<comment type="caution">
    <text evidence="1">The sequence shown here is derived from an EMBL/GenBank/DDBJ whole genome shotgun (WGS) entry which is preliminary data.</text>
</comment>
<dbReference type="AlphaFoldDB" id="A0A1J5NXU9"/>
<accession>A0A1J5NXU9</accession>
<sequence>MAIANDLNSLIEVLRAQPTNGGATGLLSVSEDFFVLIRVLGHDVRLVLSDVTAATEWAIAAQVLEQLGLPMPDAEDDQQPAGDLSIFADLGLEPMELGAICDDLELYPDEQLEAIANRLGFGTEFSDAIDAVAD</sequence>
<name>A0A1J5NXU9_9ZZZZ</name>
<organism evidence="1">
    <name type="scientific">mine drainage metagenome</name>
    <dbReference type="NCBI Taxonomy" id="410659"/>
    <lineage>
        <taxon>unclassified sequences</taxon>
        <taxon>metagenomes</taxon>
        <taxon>ecological metagenomes</taxon>
    </lineage>
</organism>
<evidence type="ECO:0000313" key="1">
    <source>
        <dbReference type="EMBL" id="OIQ63602.1"/>
    </source>
</evidence>
<dbReference type="NCBIfam" id="TIGR03941">
    <property type="entry name" value="tRNA_deam_assoc"/>
    <property type="match status" value="1"/>
</dbReference>
<protein>
    <recommendedName>
        <fullName evidence="2">tRNA adenosine deaminase-associated protein</fullName>
    </recommendedName>
</protein>